<dbReference type="EMBL" id="HBIQ01052654">
    <property type="protein sequence ID" value="CAE0560910.1"/>
    <property type="molecule type" value="Transcribed_RNA"/>
</dbReference>
<dbReference type="AlphaFoldDB" id="A0A7S3WJR0"/>
<gene>
    <name evidence="2" type="ORF">SACU0126_LOCUS16750</name>
</gene>
<protein>
    <submittedName>
        <fullName evidence="2">Uncharacterized protein</fullName>
    </submittedName>
</protein>
<feature type="region of interest" description="Disordered" evidence="1">
    <location>
        <begin position="68"/>
        <end position="88"/>
    </location>
</feature>
<evidence type="ECO:0000313" key="2">
    <source>
        <dbReference type="EMBL" id="CAE0560910.1"/>
    </source>
</evidence>
<feature type="compositionally biased region" description="Low complexity" evidence="1">
    <location>
        <begin position="71"/>
        <end position="88"/>
    </location>
</feature>
<name>A0A7S3WJR0_9SPIT</name>
<feature type="compositionally biased region" description="Basic and acidic residues" evidence="1">
    <location>
        <begin position="108"/>
        <end position="118"/>
    </location>
</feature>
<organism evidence="2">
    <name type="scientific">Strombidinopsis acuminata</name>
    <dbReference type="NCBI Taxonomy" id="141414"/>
    <lineage>
        <taxon>Eukaryota</taxon>
        <taxon>Sar</taxon>
        <taxon>Alveolata</taxon>
        <taxon>Ciliophora</taxon>
        <taxon>Intramacronucleata</taxon>
        <taxon>Spirotrichea</taxon>
        <taxon>Choreotrichia</taxon>
        <taxon>Choreotrichida</taxon>
        <taxon>Strombidinopsidae</taxon>
        <taxon>Strombidinopsis</taxon>
    </lineage>
</organism>
<reference evidence="2" key="1">
    <citation type="submission" date="2021-01" db="EMBL/GenBank/DDBJ databases">
        <authorList>
            <person name="Corre E."/>
            <person name="Pelletier E."/>
            <person name="Niang G."/>
            <person name="Scheremetjew M."/>
            <person name="Finn R."/>
            <person name="Kale V."/>
            <person name="Holt S."/>
            <person name="Cochrane G."/>
            <person name="Meng A."/>
            <person name="Brown T."/>
            <person name="Cohen L."/>
        </authorList>
    </citation>
    <scope>NUCLEOTIDE SEQUENCE</scope>
    <source>
        <strain evidence="2">SPMC142</strain>
    </source>
</reference>
<feature type="region of interest" description="Disordered" evidence="1">
    <location>
        <begin position="100"/>
        <end position="166"/>
    </location>
</feature>
<accession>A0A7S3WJR0</accession>
<proteinExistence type="predicted"/>
<evidence type="ECO:0000256" key="1">
    <source>
        <dbReference type="SAM" id="MobiDB-lite"/>
    </source>
</evidence>
<sequence length="166" mass="17611">MPVREFCAKLREVLALASPPRLLLQAKSSSAPLVLLDDRKPIGTYYTQYRDTKDGLLHVALLFEADRDDSASTSQSTTAGTSGASALSAAAASPVTLASIIEDPFVPEPRERPDRRIANDAYPVRLGAADERRRDGGTNGRKGRTGASAKRDEAGGASRRRAGGSS</sequence>